<comment type="caution">
    <text evidence="9">The sequence shown here is derived from an EMBL/GenBank/DDBJ whole genome shotgun (WGS) entry which is preliminary data.</text>
</comment>
<evidence type="ECO:0000259" key="8">
    <source>
        <dbReference type="SMART" id="SM00382"/>
    </source>
</evidence>
<dbReference type="SUPFAM" id="SSF52540">
    <property type="entry name" value="P-loop containing nucleoside triphosphate hydrolases"/>
    <property type="match status" value="1"/>
</dbReference>
<feature type="transmembrane region" description="Helical" evidence="7">
    <location>
        <begin position="452"/>
        <end position="469"/>
    </location>
</feature>
<evidence type="ECO:0000256" key="4">
    <source>
        <dbReference type="ARBA" id="ARBA00022840"/>
    </source>
</evidence>
<evidence type="ECO:0000256" key="2">
    <source>
        <dbReference type="ARBA" id="ARBA00012176"/>
    </source>
</evidence>
<evidence type="ECO:0000313" key="9">
    <source>
        <dbReference type="EMBL" id="KAA0185635.1"/>
    </source>
</evidence>
<dbReference type="OrthoDB" id="2187at2759"/>
<keyword evidence="7" id="KW-0812">Transmembrane</keyword>
<keyword evidence="7" id="KW-1133">Transmembrane helix</keyword>
<organism evidence="9 10">
    <name type="scientific">Fasciolopsis buskii</name>
    <dbReference type="NCBI Taxonomy" id="27845"/>
    <lineage>
        <taxon>Eukaryota</taxon>
        <taxon>Metazoa</taxon>
        <taxon>Spiralia</taxon>
        <taxon>Lophotrochozoa</taxon>
        <taxon>Platyhelminthes</taxon>
        <taxon>Trematoda</taxon>
        <taxon>Digenea</taxon>
        <taxon>Plagiorchiida</taxon>
        <taxon>Echinostomata</taxon>
        <taxon>Echinostomatoidea</taxon>
        <taxon>Fasciolidae</taxon>
        <taxon>Fasciolopsis</taxon>
    </lineage>
</organism>
<dbReference type="GO" id="GO:0005634">
    <property type="term" value="C:nucleus"/>
    <property type="evidence" value="ECO:0007669"/>
    <property type="project" value="TreeGrafter"/>
</dbReference>
<gene>
    <name evidence="9" type="ORF">FBUS_02817</name>
</gene>
<name>A0A8E0RLR4_9TREM</name>
<dbReference type="GO" id="GO:0042254">
    <property type="term" value="P:ribosome biogenesis"/>
    <property type="evidence" value="ECO:0007669"/>
    <property type="project" value="TreeGrafter"/>
</dbReference>
<dbReference type="Proteomes" id="UP000728185">
    <property type="component" value="Unassembled WGS sequence"/>
</dbReference>
<dbReference type="InterPro" id="IPR003960">
    <property type="entry name" value="ATPase_AAA_CS"/>
</dbReference>
<comment type="similarity">
    <text evidence="6">Belongs to the AAA ATPase family.</text>
</comment>
<dbReference type="EC" id="3.5.1.89" evidence="2"/>
<keyword evidence="5" id="KW-0175">Coiled coil</keyword>
<dbReference type="InterPro" id="IPR003737">
    <property type="entry name" value="GlcNAc_PI_deacetylase-related"/>
</dbReference>
<dbReference type="EMBL" id="LUCM01010326">
    <property type="protein sequence ID" value="KAA0185635.1"/>
    <property type="molecule type" value="Genomic_DNA"/>
</dbReference>
<keyword evidence="3 6" id="KW-0547">Nucleotide-binding</keyword>
<evidence type="ECO:0000313" key="10">
    <source>
        <dbReference type="Proteomes" id="UP000728185"/>
    </source>
</evidence>
<evidence type="ECO:0000256" key="6">
    <source>
        <dbReference type="RuleBase" id="RU003651"/>
    </source>
</evidence>
<dbReference type="AlphaFoldDB" id="A0A8E0RLR4"/>
<dbReference type="Pfam" id="PF02585">
    <property type="entry name" value="PIG-L"/>
    <property type="match status" value="1"/>
</dbReference>
<feature type="transmembrane region" description="Helical" evidence="7">
    <location>
        <begin position="632"/>
        <end position="652"/>
    </location>
</feature>
<dbReference type="PANTHER" id="PTHR23077:SF171">
    <property type="entry name" value="NUCLEAR VALOSIN-CONTAINING PROTEIN-LIKE"/>
    <property type="match status" value="1"/>
</dbReference>
<evidence type="ECO:0000256" key="3">
    <source>
        <dbReference type="ARBA" id="ARBA00022741"/>
    </source>
</evidence>
<dbReference type="InterPro" id="IPR003959">
    <property type="entry name" value="ATPase_AAA_core"/>
</dbReference>
<dbReference type="InterPro" id="IPR024078">
    <property type="entry name" value="LmbE-like_dom_sf"/>
</dbReference>
<dbReference type="PROSITE" id="PS00674">
    <property type="entry name" value="AAA"/>
    <property type="match status" value="1"/>
</dbReference>
<keyword evidence="10" id="KW-1185">Reference proteome</keyword>
<dbReference type="InterPro" id="IPR027417">
    <property type="entry name" value="P-loop_NTPase"/>
</dbReference>
<dbReference type="GO" id="GO:0005524">
    <property type="term" value="F:ATP binding"/>
    <property type="evidence" value="ECO:0007669"/>
    <property type="project" value="UniProtKB-KW"/>
</dbReference>
<evidence type="ECO:0000256" key="5">
    <source>
        <dbReference type="ARBA" id="ARBA00023054"/>
    </source>
</evidence>
<sequence>MCLIYFLPTSADLTGSGVVVVGETRSLLASLPQSVVDLFTQRITFGMLREEHRLNLLRQYFTEESSTFLISDRVQTAVDDFLELGDGLTCLELARRTPGYEVGDIIRFVAHLRMSALSRSYPDGDVEENTNGKKSFTNKSFALTFEGDKLLRPTSQDFIPARPSNDFPRLLQITRDLVDDCLAAVVPAVKNTPEFVTIPDVTWENVGGLEGTRTQLHNRFMLLVDDWERAQALHRRSGGVLLEGPPGCGKTLVAKALSNQAGLNFLSVKGPEVLNKFQGESERRVREIFERARACQPCMIFFDEIDAICPRRDSDESTGSRVSLVNQLLVELDGIDKHRSARVFVIGATNRKDMIDPAVLRPGRLGLHLVINPPATASDRASVLAACTKSATAPQVEGGMQVLWDIANDVRTDGMSYVIIDVEFSLKSLSAKQQEKALRAAERNAISRSRETFCLGALLSIILVSLYSTPHVHRLTQRHPFPSPTLLVTAHPDDEAMFFAPTLLKLKEIGAVVDLLCLSTGNYDGLGHVRVDELAEAARRLGLREVRVIDSKDLSDDPRVTWSEDQIESIVRSVATEFHSRSIVTFDEIGVSCHPNHIAVARALLNARRRVDDKQLPIPVFNLISLPLYRKYCALLDFIFSFTVPTPIVVYVPLHFVRTSYTCMLAHQSQMVWFRWLYIIFSVYMYKNSFVRT</sequence>
<accession>A0A8E0RLR4</accession>
<dbReference type="FunFam" id="3.40.50.300:FF:001025">
    <property type="entry name" value="ATPase family, AAA domain-containing 2B"/>
    <property type="match status" value="1"/>
</dbReference>
<evidence type="ECO:0000256" key="7">
    <source>
        <dbReference type="SAM" id="Phobius"/>
    </source>
</evidence>
<dbReference type="Pfam" id="PF00004">
    <property type="entry name" value="AAA"/>
    <property type="match status" value="1"/>
</dbReference>
<dbReference type="Gene3D" id="1.10.8.60">
    <property type="match status" value="1"/>
</dbReference>
<dbReference type="GO" id="GO:1990275">
    <property type="term" value="F:preribosome binding"/>
    <property type="evidence" value="ECO:0007669"/>
    <property type="project" value="TreeGrafter"/>
</dbReference>
<dbReference type="GO" id="GO:0003723">
    <property type="term" value="F:RNA binding"/>
    <property type="evidence" value="ECO:0007669"/>
    <property type="project" value="TreeGrafter"/>
</dbReference>
<comment type="similarity">
    <text evidence="1">Belongs to the PIGL family.</text>
</comment>
<dbReference type="InterPro" id="IPR050168">
    <property type="entry name" value="AAA_ATPase_domain"/>
</dbReference>
<dbReference type="GO" id="GO:0000225">
    <property type="term" value="F:N-acetylglucosaminylphosphatidylinositol deacetylase activity"/>
    <property type="evidence" value="ECO:0007669"/>
    <property type="project" value="UniProtKB-EC"/>
</dbReference>
<dbReference type="PANTHER" id="PTHR23077">
    <property type="entry name" value="AAA-FAMILY ATPASE"/>
    <property type="match status" value="1"/>
</dbReference>
<protein>
    <recommendedName>
        <fullName evidence="2">N-acetylglucosaminylphosphatidylinositol deacetylase</fullName>
        <ecNumber evidence="2">3.5.1.89</ecNumber>
    </recommendedName>
</protein>
<keyword evidence="4 6" id="KW-0067">ATP-binding</keyword>
<evidence type="ECO:0000256" key="1">
    <source>
        <dbReference type="ARBA" id="ARBA00006066"/>
    </source>
</evidence>
<dbReference type="SMART" id="SM00382">
    <property type="entry name" value="AAA"/>
    <property type="match status" value="1"/>
</dbReference>
<reference evidence="9" key="1">
    <citation type="submission" date="2019-05" db="EMBL/GenBank/DDBJ databases">
        <title>Annotation for the trematode Fasciolopsis buski.</title>
        <authorList>
            <person name="Choi Y.-J."/>
        </authorList>
    </citation>
    <scope>NUCLEOTIDE SEQUENCE</scope>
    <source>
        <strain evidence="9">HT</strain>
        <tissue evidence="9">Whole worm</tissue>
    </source>
</reference>
<dbReference type="SUPFAM" id="SSF102588">
    <property type="entry name" value="LmbE-like"/>
    <property type="match status" value="1"/>
</dbReference>
<proteinExistence type="inferred from homology"/>
<dbReference type="Gene3D" id="3.40.50.300">
    <property type="entry name" value="P-loop containing nucleotide triphosphate hydrolases"/>
    <property type="match status" value="1"/>
</dbReference>
<dbReference type="Gene3D" id="3.40.50.10320">
    <property type="entry name" value="LmbE-like"/>
    <property type="match status" value="1"/>
</dbReference>
<dbReference type="GO" id="GO:0016887">
    <property type="term" value="F:ATP hydrolysis activity"/>
    <property type="evidence" value="ECO:0007669"/>
    <property type="project" value="InterPro"/>
</dbReference>
<keyword evidence="7" id="KW-0472">Membrane</keyword>
<feature type="transmembrane region" description="Helical" evidence="7">
    <location>
        <begin position="672"/>
        <end position="690"/>
    </location>
</feature>
<dbReference type="InterPro" id="IPR003593">
    <property type="entry name" value="AAA+_ATPase"/>
</dbReference>
<feature type="domain" description="AAA+ ATPase" evidence="8">
    <location>
        <begin position="236"/>
        <end position="375"/>
    </location>
</feature>